<reference evidence="6" key="1">
    <citation type="submission" date="2025-08" db="UniProtKB">
        <authorList>
            <consortium name="Ensembl"/>
        </authorList>
    </citation>
    <scope>IDENTIFICATION</scope>
</reference>
<dbReference type="PROSITE" id="PS50118">
    <property type="entry name" value="HMG_BOX_2"/>
    <property type="match status" value="1"/>
</dbReference>
<accession>A0A8C1WM05</accession>
<dbReference type="InterPro" id="IPR036910">
    <property type="entry name" value="HMG_box_dom_sf"/>
</dbReference>
<feature type="DNA-binding region" description="HMG box" evidence="4">
    <location>
        <begin position="8"/>
        <end position="76"/>
    </location>
</feature>
<dbReference type="GO" id="GO:0001228">
    <property type="term" value="F:DNA-binding transcription activator activity, RNA polymerase II-specific"/>
    <property type="evidence" value="ECO:0007669"/>
    <property type="project" value="TreeGrafter"/>
</dbReference>
<dbReference type="GO" id="GO:0030182">
    <property type="term" value="P:neuron differentiation"/>
    <property type="evidence" value="ECO:0007669"/>
    <property type="project" value="TreeGrafter"/>
</dbReference>
<dbReference type="SUPFAM" id="SSF47095">
    <property type="entry name" value="HMG-box"/>
    <property type="match status" value="1"/>
</dbReference>
<evidence type="ECO:0000259" key="5">
    <source>
        <dbReference type="PROSITE" id="PS50118"/>
    </source>
</evidence>
<evidence type="ECO:0000313" key="6">
    <source>
        <dbReference type="Ensembl" id="ENSCCRP00015067531.1"/>
    </source>
</evidence>
<dbReference type="GO" id="GO:0000978">
    <property type="term" value="F:RNA polymerase II cis-regulatory region sequence-specific DNA binding"/>
    <property type="evidence" value="ECO:0007669"/>
    <property type="project" value="TreeGrafter"/>
</dbReference>
<sequence>MKQPMEHIKRPMNAFMVWSRGQRRQMALENPKMHNSEISKRLGAEWKLLSESEKRPYIDEAKRLRAQHMKEHPDYKYRPRRKTKGLLRRDTLLTLPRHGEQKLQSISNLDKPRPLYSAASMQHPFTEPSRPTVSSAFQHEKLALTPGSLAFSSALVYQSGHRSFGSLGCSGQYAHTHLSPANPGYLLPCNCSPWSSSSLTPPLAYIVFPGMSQTAPKTATTATHTLRC</sequence>
<dbReference type="PANTHER" id="PTHR10270">
    <property type="entry name" value="SOX TRANSCRIPTION FACTOR"/>
    <property type="match status" value="1"/>
</dbReference>
<proteinExistence type="predicted"/>
<dbReference type="GO" id="GO:0005634">
    <property type="term" value="C:nucleus"/>
    <property type="evidence" value="ECO:0007669"/>
    <property type="project" value="UniProtKB-SubCell"/>
</dbReference>
<dbReference type="Gene3D" id="1.10.30.10">
    <property type="entry name" value="High mobility group box domain"/>
    <property type="match status" value="1"/>
</dbReference>
<dbReference type="AlphaFoldDB" id="A0A8C1WM05"/>
<evidence type="ECO:0000256" key="2">
    <source>
        <dbReference type="ARBA" id="ARBA00023125"/>
    </source>
</evidence>
<comment type="subcellular location">
    <subcellularLocation>
        <location evidence="1">Nucleus</location>
    </subcellularLocation>
</comment>
<dbReference type="InterPro" id="IPR050140">
    <property type="entry name" value="SRY-related_HMG-box_TF-like"/>
</dbReference>
<dbReference type="Pfam" id="PF00505">
    <property type="entry name" value="HMG_box"/>
    <property type="match status" value="1"/>
</dbReference>
<evidence type="ECO:0000313" key="7">
    <source>
        <dbReference type="Proteomes" id="UP000694700"/>
    </source>
</evidence>
<organism evidence="6 7">
    <name type="scientific">Cyprinus carpio</name>
    <name type="common">Common carp</name>
    <dbReference type="NCBI Taxonomy" id="7962"/>
    <lineage>
        <taxon>Eukaryota</taxon>
        <taxon>Metazoa</taxon>
        <taxon>Chordata</taxon>
        <taxon>Craniata</taxon>
        <taxon>Vertebrata</taxon>
        <taxon>Euteleostomi</taxon>
        <taxon>Actinopterygii</taxon>
        <taxon>Neopterygii</taxon>
        <taxon>Teleostei</taxon>
        <taxon>Ostariophysi</taxon>
        <taxon>Cypriniformes</taxon>
        <taxon>Cyprinidae</taxon>
        <taxon>Cyprininae</taxon>
        <taxon>Cyprinus</taxon>
    </lineage>
</organism>
<protein>
    <recommendedName>
        <fullName evidence="5">HMG box domain-containing protein</fullName>
    </recommendedName>
</protein>
<keyword evidence="2 4" id="KW-0238">DNA-binding</keyword>
<keyword evidence="3 4" id="KW-0539">Nucleus</keyword>
<dbReference type="PANTHER" id="PTHR10270:SF107">
    <property type="entry name" value="TRANSCRIPTION FACTOR SOX-14"/>
    <property type="match status" value="1"/>
</dbReference>
<evidence type="ECO:0000256" key="1">
    <source>
        <dbReference type="ARBA" id="ARBA00004123"/>
    </source>
</evidence>
<dbReference type="Proteomes" id="UP000694700">
    <property type="component" value="Unplaced"/>
</dbReference>
<dbReference type="InterPro" id="IPR009071">
    <property type="entry name" value="HMG_box_dom"/>
</dbReference>
<dbReference type="SMART" id="SM00398">
    <property type="entry name" value="HMG"/>
    <property type="match status" value="1"/>
</dbReference>
<dbReference type="GO" id="GO:0007420">
    <property type="term" value="P:brain development"/>
    <property type="evidence" value="ECO:0007669"/>
    <property type="project" value="TreeGrafter"/>
</dbReference>
<feature type="domain" description="HMG box" evidence="5">
    <location>
        <begin position="8"/>
        <end position="76"/>
    </location>
</feature>
<dbReference type="FunFam" id="1.10.30.10:FF:000002">
    <property type="entry name" value="transcription factor Sox-2"/>
    <property type="match status" value="1"/>
</dbReference>
<name>A0A8C1WM05_CYPCA</name>
<evidence type="ECO:0000256" key="4">
    <source>
        <dbReference type="PROSITE-ProRule" id="PRU00267"/>
    </source>
</evidence>
<evidence type="ECO:0000256" key="3">
    <source>
        <dbReference type="ARBA" id="ARBA00023242"/>
    </source>
</evidence>
<dbReference type="GO" id="GO:0000122">
    <property type="term" value="P:negative regulation of transcription by RNA polymerase II"/>
    <property type="evidence" value="ECO:0007669"/>
    <property type="project" value="TreeGrafter"/>
</dbReference>
<dbReference type="CDD" id="cd22028">
    <property type="entry name" value="HMG-box_SoxA_SoxB_SoxG"/>
    <property type="match status" value="1"/>
</dbReference>
<dbReference type="Ensembl" id="ENSCCRT00015069722.1">
    <property type="protein sequence ID" value="ENSCCRP00015067531.1"/>
    <property type="gene ID" value="ENSCCRG00015027463.1"/>
</dbReference>